<gene>
    <name evidence="1" type="ORF">MiSe_12680</name>
</gene>
<dbReference type="AlphaFoldDB" id="A0AAV3X8E1"/>
<proteinExistence type="predicted"/>
<protein>
    <recommendedName>
        <fullName evidence="3">Cytoplasmic protein</fullName>
    </recommendedName>
</protein>
<accession>A0AAV3X8E1</accession>
<dbReference type="Proteomes" id="UP001050975">
    <property type="component" value="Unassembled WGS sequence"/>
</dbReference>
<sequence length="79" mass="8937">MDIRLASQYSIYNRKQVEASEKAGCYYCLSIFSPEEISDYCDDGTTVLCPKCGIDSLLGSQSGYTIDLATIKKLKQYWF</sequence>
<name>A0AAV3X8E1_9CYAN</name>
<reference evidence="1" key="1">
    <citation type="submission" date="2019-10" db="EMBL/GenBank/DDBJ databases">
        <title>Draft genome sequece of Microseira wollei NIES-4236.</title>
        <authorList>
            <person name="Yamaguchi H."/>
            <person name="Suzuki S."/>
            <person name="Kawachi M."/>
        </authorList>
    </citation>
    <scope>NUCLEOTIDE SEQUENCE</scope>
    <source>
        <strain evidence="1">NIES-4236</strain>
    </source>
</reference>
<evidence type="ECO:0000313" key="1">
    <source>
        <dbReference type="EMBL" id="GET36517.1"/>
    </source>
</evidence>
<comment type="caution">
    <text evidence="1">The sequence shown here is derived from an EMBL/GenBank/DDBJ whole genome shotgun (WGS) entry which is preliminary data.</text>
</comment>
<evidence type="ECO:0008006" key="3">
    <source>
        <dbReference type="Google" id="ProtNLM"/>
    </source>
</evidence>
<dbReference type="EMBL" id="BLAY01000014">
    <property type="protein sequence ID" value="GET36517.1"/>
    <property type="molecule type" value="Genomic_DNA"/>
</dbReference>
<keyword evidence="2" id="KW-1185">Reference proteome</keyword>
<organism evidence="1 2">
    <name type="scientific">Microseira wollei NIES-4236</name>
    <dbReference type="NCBI Taxonomy" id="2530354"/>
    <lineage>
        <taxon>Bacteria</taxon>
        <taxon>Bacillati</taxon>
        <taxon>Cyanobacteriota</taxon>
        <taxon>Cyanophyceae</taxon>
        <taxon>Oscillatoriophycideae</taxon>
        <taxon>Aerosakkonematales</taxon>
        <taxon>Aerosakkonemataceae</taxon>
        <taxon>Microseira</taxon>
    </lineage>
</organism>
<evidence type="ECO:0000313" key="2">
    <source>
        <dbReference type="Proteomes" id="UP001050975"/>
    </source>
</evidence>